<gene>
    <name evidence="2" type="ORF">PG991_012875</name>
</gene>
<feature type="region of interest" description="Disordered" evidence="1">
    <location>
        <begin position="313"/>
        <end position="412"/>
    </location>
</feature>
<dbReference type="EMBL" id="JAQQWI010000017">
    <property type="protein sequence ID" value="KAK8006578.1"/>
    <property type="molecule type" value="Genomic_DNA"/>
</dbReference>
<name>A0ABR1RD08_9PEZI</name>
<comment type="caution">
    <text evidence="2">The sequence shown here is derived from an EMBL/GenBank/DDBJ whole genome shotgun (WGS) entry which is preliminary data.</text>
</comment>
<evidence type="ECO:0000256" key="1">
    <source>
        <dbReference type="SAM" id="MobiDB-lite"/>
    </source>
</evidence>
<organism evidence="2 3">
    <name type="scientific">Apiospora marii</name>
    <dbReference type="NCBI Taxonomy" id="335849"/>
    <lineage>
        <taxon>Eukaryota</taxon>
        <taxon>Fungi</taxon>
        <taxon>Dikarya</taxon>
        <taxon>Ascomycota</taxon>
        <taxon>Pezizomycotina</taxon>
        <taxon>Sordariomycetes</taxon>
        <taxon>Xylariomycetidae</taxon>
        <taxon>Amphisphaeriales</taxon>
        <taxon>Apiosporaceae</taxon>
        <taxon>Apiospora</taxon>
    </lineage>
</organism>
<feature type="compositionally biased region" description="Polar residues" evidence="1">
    <location>
        <begin position="357"/>
        <end position="395"/>
    </location>
</feature>
<feature type="compositionally biased region" description="Low complexity" evidence="1">
    <location>
        <begin position="318"/>
        <end position="331"/>
    </location>
</feature>
<protein>
    <submittedName>
        <fullName evidence="2">Uncharacterized protein</fullName>
    </submittedName>
</protein>
<sequence>MAQPNSHTGHLAIRSSDLTLNFAALVPFKELLCRRQSSFVPAGMTQTQDIAERHPVVLFGLLRAHRPFTEAQWLYSTVTRQWLQQPIAKSKKISKVKELIHVVLRARTIKRSTTGMAAQTHLGSLVDTWIGHVRRVDLTPIASNPTPDPRLVASWRRMQSRVDGDIRNTPHLIFGGNHHLANNQPTAIAMPPAAPIASASTAQATAAATATAASSSAAVASTGATQSAAPAAAVATTGSAQPSVSSFATATSTSTTQSDGLATVTAASAAEASTSTTQSAAQAAVVTTAGSAQSSVPSNVTATSTDTLQSDGLAHATAASPASGSSMNSGSEDTQGEDDDVVEMPLPTPVATETEPESNVASDLASATGSVSDSANNTIVDVTASGSVSPTASSTDKTERAQAEKQRSEDQK</sequence>
<keyword evidence="3" id="KW-1185">Reference proteome</keyword>
<accession>A0ABR1RD08</accession>
<reference evidence="2 3" key="1">
    <citation type="submission" date="2023-01" db="EMBL/GenBank/DDBJ databases">
        <title>Analysis of 21 Apiospora genomes using comparative genomics revels a genus with tremendous synthesis potential of carbohydrate active enzymes and secondary metabolites.</title>
        <authorList>
            <person name="Sorensen T."/>
        </authorList>
    </citation>
    <scope>NUCLEOTIDE SEQUENCE [LARGE SCALE GENOMIC DNA]</scope>
    <source>
        <strain evidence="2 3">CBS 20057</strain>
    </source>
</reference>
<feature type="compositionally biased region" description="Basic and acidic residues" evidence="1">
    <location>
        <begin position="396"/>
        <end position="412"/>
    </location>
</feature>
<evidence type="ECO:0000313" key="3">
    <source>
        <dbReference type="Proteomes" id="UP001396898"/>
    </source>
</evidence>
<evidence type="ECO:0000313" key="2">
    <source>
        <dbReference type="EMBL" id="KAK8006578.1"/>
    </source>
</evidence>
<proteinExistence type="predicted"/>
<dbReference type="Proteomes" id="UP001396898">
    <property type="component" value="Unassembled WGS sequence"/>
</dbReference>